<accession>K2Q0L3</accession>
<dbReference type="AlphaFoldDB" id="K2Q0L3"/>
<sequence length="288" mass="33749">MKTFISNIIPKIKEYSKKLNVLTNFVDKYWILLNEEDNTKLVYIFRGNNELLISLNGIVNKGKWEYLGKDSLLIEKENQTFLFRHGFLDDNIFVLKVDGKNEYAFFMDEEVLLQNINKLEQLNSFLEKHYLLNNSIEEPKAISTSWNDKLNLHYNPTLKKFGYVGKDGNILIKHKYSKAYEFIDGVALVYITINYKDKYGFIMENGETKVPLIYDYAEEFSEGLAVVRKGDFFGYINKKGETIIDIIYDDAYSFKNGRALVKRKQFNVIYEFYIDKNGNKQNNQPVLG</sequence>
<evidence type="ECO:0000313" key="1">
    <source>
        <dbReference type="EMBL" id="EKF54416.1"/>
    </source>
</evidence>
<dbReference type="InterPro" id="IPR032774">
    <property type="entry name" value="WG_beta_rep"/>
</dbReference>
<dbReference type="OrthoDB" id="1424919at2"/>
<protein>
    <recommendedName>
        <fullName evidence="3">KWG repeat-containing protein</fullName>
    </recommendedName>
</protein>
<keyword evidence="2" id="KW-1185">Reference proteome</keyword>
<dbReference type="STRING" id="555500.I215_12328"/>
<dbReference type="RefSeq" id="WP_008992304.1">
    <property type="nucleotide sequence ID" value="NZ_AMSG01000021.1"/>
</dbReference>
<proteinExistence type="predicted"/>
<dbReference type="PANTHER" id="PTHR37841">
    <property type="entry name" value="GLR2918 PROTEIN"/>
    <property type="match status" value="1"/>
</dbReference>
<evidence type="ECO:0008006" key="3">
    <source>
        <dbReference type="Google" id="ProtNLM"/>
    </source>
</evidence>
<organism evidence="1 2">
    <name type="scientific">Galbibacter marinus</name>
    <dbReference type="NCBI Taxonomy" id="555500"/>
    <lineage>
        <taxon>Bacteria</taxon>
        <taxon>Pseudomonadati</taxon>
        <taxon>Bacteroidota</taxon>
        <taxon>Flavobacteriia</taxon>
        <taxon>Flavobacteriales</taxon>
        <taxon>Flavobacteriaceae</taxon>
        <taxon>Galbibacter</taxon>
    </lineage>
</organism>
<dbReference type="PANTHER" id="PTHR37841:SF1">
    <property type="entry name" value="DUF3298 DOMAIN-CONTAINING PROTEIN"/>
    <property type="match status" value="1"/>
</dbReference>
<dbReference type="PATRIC" id="fig|555500.3.peg.2536"/>
<evidence type="ECO:0000313" key="2">
    <source>
        <dbReference type="Proteomes" id="UP000007364"/>
    </source>
</evidence>
<dbReference type="EMBL" id="AMSG01000021">
    <property type="protein sequence ID" value="EKF54416.1"/>
    <property type="molecule type" value="Genomic_DNA"/>
</dbReference>
<comment type="caution">
    <text evidence="1">The sequence shown here is derived from an EMBL/GenBank/DDBJ whole genome shotgun (WGS) entry which is preliminary data.</text>
</comment>
<dbReference type="Proteomes" id="UP000007364">
    <property type="component" value="Unassembled WGS sequence"/>
</dbReference>
<name>K2Q0L3_9FLAO</name>
<dbReference type="Pfam" id="PF14903">
    <property type="entry name" value="WG_beta_rep"/>
    <property type="match status" value="3"/>
</dbReference>
<dbReference type="eggNOG" id="COG5263">
    <property type="taxonomic scope" value="Bacteria"/>
</dbReference>
<gene>
    <name evidence="1" type="ORF">I215_12328</name>
</gene>
<reference evidence="1 2" key="1">
    <citation type="journal article" date="2012" name="J. Bacteriol.">
        <title>Genome Sequence of Galbibacter marinum Type Strain ck-I2-15.</title>
        <authorList>
            <person name="Lai Q."/>
            <person name="Li C."/>
            <person name="Shao Z."/>
        </authorList>
    </citation>
    <scope>NUCLEOTIDE SEQUENCE [LARGE SCALE GENOMIC DNA]</scope>
    <source>
        <strain evidence="2">ck-I2-15</strain>
    </source>
</reference>